<feature type="domain" description="Leucine-binding protein" evidence="6">
    <location>
        <begin position="32"/>
        <end position="363"/>
    </location>
</feature>
<name>A0A927MED9_9ACTN</name>
<evidence type="ECO:0000256" key="1">
    <source>
        <dbReference type="ARBA" id="ARBA00010062"/>
    </source>
</evidence>
<comment type="similarity">
    <text evidence="1">Belongs to the leucine-binding protein family.</text>
</comment>
<keyword evidence="2" id="KW-0813">Transport</keyword>
<feature type="chain" id="PRO_5036851424" evidence="5">
    <location>
        <begin position="22"/>
        <end position="396"/>
    </location>
</feature>
<evidence type="ECO:0000256" key="2">
    <source>
        <dbReference type="ARBA" id="ARBA00022448"/>
    </source>
</evidence>
<evidence type="ECO:0000313" key="7">
    <source>
        <dbReference type="EMBL" id="MBE1491571.1"/>
    </source>
</evidence>
<dbReference type="Pfam" id="PF13458">
    <property type="entry name" value="Peripla_BP_6"/>
    <property type="match status" value="1"/>
</dbReference>
<dbReference type="AlphaFoldDB" id="A0A927MED9"/>
<comment type="caution">
    <text evidence="7">The sequence shown here is derived from an EMBL/GenBank/DDBJ whole genome shotgun (WGS) entry which is preliminary data.</text>
</comment>
<dbReference type="EMBL" id="JADBEB010000001">
    <property type="protein sequence ID" value="MBE1491571.1"/>
    <property type="molecule type" value="Genomic_DNA"/>
</dbReference>
<protein>
    <submittedName>
        <fullName evidence="7">Branched-chain amino acid transport system substrate-binding protein</fullName>
    </submittedName>
</protein>
<keyword evidence="4" id="KW-0029">Amino-acid transport</keyword>
<evidence type="ECO:0000256" key="3">
    <source>
        <dbReference type="ARBA" id="ARBA00022729"/>
    </source>
</evidence>
<reference evidence="7" key="1">
    <citation type="submission" date="2020-10" db="EMBL/GenBank/DDBJ databases">
        <title>Sequencing the genomes of 1000 actinobacteria strains.</title>
        <authorList>
            <person name="Klenk H.-P."/>
        </authorList>
    </citation>
    <scope>NUCLEOTIDE SEQUENCE</scope>
    <source>
        <strain evidence="7">DSM 46832</strain>
    </source>
</reference>
<dbReference type="InterPro" id="IPR028081">
    <property type="entry name" value="Leu-bd"/>
</dbReference>
<proteinExistence type="inferred from homology"/>
<dbReference type="PROSITE" id="PS51257">
    <property type="entry name" value="PROKAR_LIPOPROTEIN"/>
    <property type="match status" value="1"/>
</dbReference>
<keyword evidence="3 5" id="KW-0732">Signal</keyword>
<evidence type="ECO:0000259" key="6">
    <source>
        <dbReference type="Pfam" id="PF13458"/>
    </source>
</evidence>
<sequence>MRRLALALTTALLLTAGTACGDSDESGDDTSPIRVGQIVSLTGNYSTLGSENKKAVELAVEQLNAKGGLLGRQVEVLVKDDKSQPEQSVLAFNDLKGADVAAIIGSPFSNSALATIPLVDREKIPYLSVTAADEQVSPVHPYVFVVPAIAGTYADRLLQYFKAVNLTRVAVAHDTKSSYAVAGFRATQAKAAQYGVTLVATEEFQTTATEFSAVFTHVKSSGAQALLVWATGAPGVALTKGYATAGLDIPLVLTGAQASELFLKPAGAAAEGVLVASSIGVVGEHLPDGPQKTAVKELTDAFQAKYGYPPPQFAQDGYSAVKLLAAAVTSAESTEHEKIQAALNALTLVTPNGKYAYSPTDHSGLPGTFISVNTVTKGAFVPTDWAKSQLAQLTGN</sequence>
<evidence type="ECO:0000256" key="5">
    <source>
        <dbReference type="SAM" id="SignalP"/>
    </source>
</evidence>
<dbReference type="InterPro" id="IPR028082">
    <property type="entry name" value="Peripla_BP_I"/>
</dbReference>
<dbReference type="InterPro" id="IPR051010">
    <property type="entry name" value="BCAA_transport"/>
</dbReference>
<gene>
    <name evidence="7" type="ORF">H4W31_007209</name>
</gene>
<dbReference type="SUPFAM" id="SSF53822">
    <property type="entry name" value="Periplasmic binding protein-like I"/>
    <property type="match status" value="1"/>
</dbReference>
<keyword evidence="8" id="KW-1185">Reference proteome</keyword>
<accession>A0A927MED9</accession>
<dbReference type="PANTHER" id="PTHR30483">
    <property type="entry name" value="LEUCINE-SPECIFIC-BINDING PROTEIN"/>
    <property type="match status" value="1"/>
</dbReference>
<dbReference type="GO" id="GO:0006865">
    <property type="term" value="P:amino acid transport"/>
    <property type="evidence" value="ECO:0007669"/>
    <property type="project" value="UniProtKB-KW"/>
</dbReference>
<dbReference type="PANTHER" id="PTHR30483:SF6">
    <property type="entry name" value="PERIPLASMIC BINDING PROTEIN OF ABC TRANSPORTER FOR NATURAL AMINO ACIDS"/>
    <property type="match status" value="1"/>
</dbReference>
<dbReference type="Gene3D" id="3.40.50.2300">
    <property type="match status" value="2"/>
</dbReference>
<evidence type="ECO:0000256" key="4">
    <source>
        <dbReference type="ARBA" id="ARBA00022970"/>
    </source>
</evidence>
<dbReference type="RefSeq" id="WP_192770620.1">
    <property type="nucleotide sequence ID" value="NZ_JADBEB010000001.1"/>
</dbReference>
<dbReference type="CDD" id="cd06333">
    <property type="entry name" value="PBP1_ABC_RPA1789-like"/>
    <property type="match status" value="1"/>
</dbReference>
<dbReference type="InterPro" id="IPR000709">
    <property type="entry name" value="Leu_Ile_Val-bd"/>
</dbReference>
<dbReference type="Proteomes" id="UP000649753">
    <property type="component" value="Unassembled WGS sequence"/>
</dbReference>
<feature type="signal peptide" evidence="5">
    <location>
        <begin position="1"/>
        <end position="21"/>
    </location>
</feature>
<dbReference type="PRINTS" id="PR00337">
    <property type="entry name" value="LEUILEVALBP"/>
</dbReference>
<organism evidence="7 8">
    <name type="scientific">Plantactinospora soyae</name>
    <dbReference type="NCBI Taxonomy" id="1544732"/>
    <lineage>
        <taxon>Bacteria</taxon>
        <taxon>Bacillati</taxon>
        <taxon>Actinomycetota</taxon>
        <taxon>Actinomycetes</taxon>
        <taxon>Micromonosporales</taxon>
        <taxon>Micromonosporaceae</taxon>
        <taxon>Plantactinospora</taxon>
    </lineage>
</organism>
<evidence type="ECO:0000313" key="8">
    <source>
        <dbReference type="Proteomes" id="UP000649753"/>
    </source>
</evidence>